<dbReference type="EMBL" id="JAZGQK010000023">
    <property type="protein sequence ID" value="MEE6261771.1"/>
    <property type="molecule type" value="Genomic_DNA"/>
</dbReference>
<proteinExistence type="inferred from homology"/>
<evidence type="ECO:0000256" key="3">
    <source>
        <dbReference type="ARBA" id="ARBA00022825"/>
    </source>
</evidence>
<protein>
    <submittedName>
        <fullName evidence="10">S8 family serine peptidase</fullName>
    </submittedName>
</protein>
<dbReference type="InterPro" id="IPR003137">
    <property type="entry name" value="PA_domain"/>
</dbReference>
<feature type="domain" description="PA" evidence="8">
    <location>
        <begin position="450"/>
        <end position="525"/>
    </location>
</feature>
<dbReference type="RefSeq" id="WP_331216859.1">
    <property type="nucleotide sequence ID" value="NZ_JAZGQK010000023.1"/>
</dbReference>
<dbReference type="Gene3D" id="2.60.40.2310">
    <property type="match status" value="1"/>
</dbReference>
<dbReference type="InterPro" id="IPR041469">
    <property type="entry name" value="Subtilisin-like_FN3"/>
</dbReference>
<dbReference type="InterPro" id="IPR034197">
    <property type="entry name" value="Peptidases_S8_3"/>
</dbReference>
<name>A0ABU7RZM1_9ACTN</name>
<feature type="compositionally biased region" description="Polar residues" evidence="5">
    <location>
        <begin position="32"/>
        <end position="58"/>
    </location>
</feature>
<keyword evidence="6" id="KW-0732">Signal</keyword>
<feature type="active site" description="Charge relay system" evidence="4">
    <location>
        <position position="291"/>
    </location>
</feature>
<evidence type="ECO:0000256" key="2">
    <source>
        <dbReference type="ARBA" id="ARBA00022801"/>
    </source>
</evidence>
<keyword evidence="1 4" id="KW-0645">Protease</keyword>
<organism evidence="10 11">
    <name type="scientific">Plantactinospora sonchi</name>
    <dbReference type="NCBI Taxonomy" id="1544735"/>
    <lineage>
        <taxon>Bacteria</taxon>
        <taxon>Bacillati</taxon>
        <taxon>Actinomycetota</taxon>
        <taxon>Actinomycetes</taxon>
        <taxon>Micromonosporales</taxon>
        <taxon>Micromonosporaceae</taxon>
        <taxon>Plantactinospora</taxon>
    </lineage>
</organism>
<gene>
    <name evidence="10" type="ORF">V1633_25115</name>
</gene>
<feature type="domain" description="Subtilisin-like protease fibronectin type-III" evidence="9">
    <location>
        <begin position="697"/>
        <end position="776"/>
    </location>
</feature>
<dbReference type="Pfam" id="PF00082">
    <property type="entry name" value="Peptidase_S8"/>
    <property type="match status" value="1"/>
</dbReference>
<keyword evidence="2 4" id="KW-0378">Hydrolase</keyword>
<sequence>MRKPLWLRLGLAAALVPPLALVTTASPGMAQPSPSFTATGLSPASTISGTKAPSSSLARTDPALLGRNDSTPTPVLVKLDHDAVAAYKGGVSGYAATSPAKTGRKLSGSAAEQRYTDYLAGREKAFVGELTRRVPTARVGQRLRTVYGGVSAVVPANRIGELLKIGGVVAVQQDTLRQPLTDSSGAFIGATSLYPQLGGTRNAGKGVVVGVIDTGAWPEHPSFADQGNLGTPPAKPDGTPRTCDFGDNPLTPATDVFVCNKKLIGGERFLDTYDLVSDDDVYDSARDSGGHGTHTASTAVGNVVSSAPVFGVERGPVAGIAPGAWLSVYKVLGPQGGFTSDIVAAIQQSVKDGVDVLNYSIGGGGGGATDPSMQAFRDAYAAGVFVSASAGNSGPGAGTVDNFVPWVTTVAASTQTRQFSSTLTLTGGGQTLTLTGASITAGVPTATPVVMAESVPGYTGGALCQAPAAAGSLTGKIVACQRGGNGRIEKGHHVAQGGAAGMILYNPALQDVVTDNHFLPTVHLADGTQFKAFMAAHSGVTASFTGGTKSTAKGDVMAAFSSRGPGGLVLKPDITGPGVQILAGNTPTPDAVDGGPEGQYYQAIAGTSMSAPHIAGSAALLAALHPGWTPGQIKSAMMTTAKTSGVVKEDETTKADPLDYGAGRIDLTTADEPGLTFDETADRMLELGADPINAIHLNLPSIDAKVMPGSVSTVRTATNVSGSTQTYTVKTSAPTRSRISVWPSRFTLKAGKSVALRVTVSSSAPSGQYFGEIQLVPSSKKLPALHLPVAFVPQQGNVSLTTACTPDQVSWLGSSTCTVTAQNNSSTATTADLTTSTTPHLPIESASGATVRSPFKAEKKNVSLAGQRAGVPSLGPGTVAGEWLPLASFGITPQAVGDEDLINFPVPEFVFNGVRYTSIGVDSNGYLVAGPTTADDNNCCNLPASLPNPDRPNNVLAPFWTDLDGTGAPGLYVGLLSSGTSRWLVVEWQVNVWGTTSNRHFQVWIGLNGTQDIAFAYDPAALPANPSQPYLIGAENADGSGGASLPAGALPTGDLRVTSTDPTPGGTASYTVRVRGLIPGTGTVTSTMTTPIVPGTTVVTDDVKVNLLGQR</sequence>
<evidence type="ECO:0000256" key="4">
    <source>
        <dbReference type="PROSITE-ProRule" id="PRU01240"/>
    </source>
</evidence>
<dbReference type="PRINTS" id="PR00723">
    <property type="entry name" value="SUBTILISIN"/>
</dbReference>
<evidence type="ECO:0000256" key="6">
    <source>
        <dbReference type="SAM" id="SignalP"/>
    </source>
</evidence>
<dbReference type="Pfam" id="PF17766">
    <property type="entry name" value="fn3_6"/>
    <property type="match status" value="1"/>
</dbReference>
<feature type="chain" id="PRO_5045176545" evidence="6">
    <location>
        <begin position="31"/>
        <end position="1111"/>
    </location>
</feature>
<accession>A0ABU7RZM1</accession>
<feature type="signal peptide" evidence="6">
    <location>
        <begin position="1"/>
        <end position="30"/>
    </location>
</feature>
<dbReference type="CDD" id="cd02120">
    <property type="entry name" value="PA_subtilisin_like"/>
    <property type="match status" value="1"/>
</dbReference>
<keyword evidence="11" id="KW-1185">Reference proteome</keyword>
<comment type="caution">
    <text evidence="10">The sequence shown here is derived from an EMBL/GenBank/DDBJ whole genome shotgun (WGS) entry which is preliminary data.</text>
</comment>
<dbReference type="SUPFAM" id="SSF52743">
    <property type="entry name" value="Subtilisin-like"/>
    <property type="match status" value="1"/>
</dbReference>
<comment type="similarity">
    <text evidence="4">Belongs to the peptidase S8 family.</text>
</comment>
<dbReference type="InterPro" id="IPR045051">
    <property type="entry name" value="SBT"/>
</dbReference>
<dbReference type="SUPFAM" id="SSF52025">
    <property type="entry name" value="PA domain"/>
    <property type="match status" value="1"/>
</dbReference>
<feature type="domain" description="Peptidase S8/S53" evidence="7">
    <location>
        <begin position="204"/>
        <end position="649"/>
    </location>
</feature>
<dbReference type="InterPro" id="IPR015500">
    <property type="entry name" value="Peptidase_S8_subtilisin-rel"/>
</dbReference>
<dbReference type="Proteomes" id="UP001332243">
    <property type="component" value="Unassembled WGS sequence"/>
</dbReference>
<evidence type="ECO:0000313" key="10">
    <source>
        <dbReference type="EMBL" id="MEE6261771.1"/>
    </source>
</evidence>
<feature type="region of interest" description="Disordered" evidence="5">
    <location>
        <begin position="31"/>
        <end position="72"/>
    </location>
</feature>
<evidence type="ECO:0000256" key="5">
    <source>
        <dbReference type="SAM" id="MobiDB-lite"/>
    </source>
</evidence>
<evidence type="ECO:0000259" key="7">
    <source>
        <dbReference type="Pfam" id="PF00082"/>
    </source>
</evidence>
<dbReference type="CDD" id="cd04852">
    <property type="entry name" value="Peptidases_S8_3"/>
    <property type="match status" value="1"/>
</dbReference>
<dbReference type="Gene3D" id="3.40.50.200">
    <property type="entry name" value="Peptidase S8/S53 domain"/>
    <property type="match status" value="1"/>
</dbReference>
<dbReference type="PROSITE" id="PS51892">
    <property type="entry name" value="SUBTILASE"/>
    <property type="match status" value="1"/>
</dbReference>
<evidence type="ECO:0000313" key="11">
    <source>
        <dbReference type="Proteomes" id="UP001332243"/>
    </source>
</evidence>
<dbReference type="Gene3D" id="3.50.30.30">
    <property type="match status" value="1"/>
</dbReference>
<evidence type="ECO:0000256" key="1">
    <source>
        <dbReference type="ARBA" id="ARBA00022670"/>
    </source>
</evidence>
<evidence type="ECO:0000259" key="9">
    <source>
        <dbReference type="Pfam" id="PF17766"/>
    </source>
</evidence>
<feature type="active site" description="Charge relay system" evidence="4">
    <location>
        <position position="213"/>
    </location>
</feature>
<dbReference type="PROSITE" id="PS00138">
    <property type="entry name" value="SUBTILASE_SER"/>
    <property type="match status" value="1"/>
</dbReference>
<dbReference type="InterPro" id="IPR036852">
    <property type="entry name" value="Peptidase_S8/S53_dom_sf"/>
</dbReference>
<dbReference type="Pfam" id="PF02225">
    <property type="entry name" value="PA"/>
    <property type="match status" value="1"/>
</dbReference>
<keyword evidence="3 4" id="KW-0720">Serine protease</keyword>
<dbReference type="InterPro" id="IPR000209">
    <property type="entry name" value="Peptidase_S8/S53_dom"/>
</dbReference>
<feature type="active site" description="Charge relay system" evidence="4">
    <location>
        <position position="608"/>
    </location>
</feature>
<reference evidence="10 11" key="1">
    <citation type="submission" date="2024-01" db="EMBL/GenBank/DDBJ databases">
        <title>Genome insights into Plantactinospora sonchi sp. nov.</title>
        <authorList>
            <person name="Wang L."/>
        </authorList>
    </citation>
    <scope>NUCLEOTIDE SEQUENCE [LARGE SCALE GENOMIC DNA]</scope>
    <source>
        <strain evidence="10 11">NEAU-QY2</strain>
    </source>
</reference>
<dbReference type="PANTHER" id="PTHR10795">
    <property type="entry name" value="PROPROTEIN CONVERTASE SUBTILISIN/KEXIN"/>
    <property type="match status" value="1"/>
</dbReference>
<dbReference type="InterPro" id="IPR023828">
    <property type="entry name" value="Peptidase_S8_Ser-AS"/>
</dbReference>
<evidence type="ECO:0000259" key="8">
    <source>
        <dbReference type="Pfam" id="PF02225"/>
    </source>
</evidence>
<dbReference type="InterPro" id="IPR046450">
    <property type="entry name" value="PA_dom_sf"/>
</dbReference>